<feature type="transmembrane region" description="Helical" evidence="5">
    <location>
        <begin position="43"/>
        <end position="66"/>
    </location>
</feature>
<dbReference type="Pfam" id="PF01758">
    <property type="entry name" value="SBF"/>
    <property type="match status" value="1"/>
</dbReference>
<reference evidence="7" key="1">
    <citation type="submission" date="2017-04" db="EMBL/GenBank/DDBJ databases">
        <authorList>
            <person name="Varghese N."/>
            <person name="Submissions S."/>
        </authorList>
    </citation>
    <scope>NUCLEOTIDE SEQUENCE [LARGE SCALE GENOMIC DNA]</scope>
    <source>
        <strain evidence="7">Dd16</strain>
    </source>
</reference>
<evidence type="ECO:0000256" key="3">
    <source>
        <dbReference type="ARBA" id="ARBA00022989"/>
    </source>
</evidence>
<dbReference type="PANTHER" id="PTHR10361">
    <property type="entry name" value="SODIUM-BILE ACID COTRANSPORTER"/>
    <property type="match status" value="1"/>
</dbReference>
<feature type="transmembrane region" description="Helical" evidence="5">
    <location>
        <begin position="72"/>
        <end position="94"/>
    </location>
</feature>
<feature type="transmembrane region" description="Helical" evidence="5">
    <location>
        <begin position="12"/>
        <end position="31"/>
    </location>
</feature>
<evidence type="ECO:0000256" key="5">
    <source>
        <dbReference type="SAM" id="Phobius"/>
    </source>
</evidence>
<evidence type="ECO:0000256" key="4">
    <source>
        <dbReference type="ARBA" id="ARBA00023136"/>
    </source>
</evidence>
<organism evidence="6 7">
    <name type="scientific">Allosphingosinicella indica</name>
    <dbReference type="NCBI Taxonomy" id="941907"/>
    <lineage>
        <taxon>Bacteria</taxon>
        <taxon>Pseudomonadati</taxon>
        <taxon>Pseudomonadota</taxon>
        <taxon>Alphaproteobacteria</taxon>
        <taxon>Sphingomonadales</taxon>
        <taxon>Sphingomonadaceae</taxon>
        <taxon>Allosphingosinicella</taxon>
    </lineage>
</organism>
<dbReference type="GO" id="GO:0016020">
    <property type="term" value="C:membrane"/>
    <property type="evidence" value="ECO:0007669"/>
    <property type="project" value="UniProtKB-SubCell"/>
</dbReference>
<dbReference type="InterPro" id="IPR038770">
    <property type="entry name" value="Na+/solute_symporter_sf"/>
</dbReference>
<comment type="subcellular location">
    <subcellularLocation>
        <location evidence="1">Membrane</location>
        <topology evidence="1">Multi-pass membrane protein</topology>
    </subcellularLocation>
</comment>
<feature type="transmembrane region" description="Helical" evidence="5">
    <location>
        <begin position="182"/>
        <end position="205"/>
    </location>
</feature>
<dbReference type="AlphaFoldDB" id="A0A1X7H1C5"/>
<dbReference type="PANTHER" id="PTHR10361:SF24">
    <property type="entry name" value="P3 PROTEIN"/>
    <property type="match status" value="1"/>
</dbReference>
<dbReference type="RefSeq" id="WP_085219211.1">
    <property type="nucleotide sequence ID" value="NZ_LT840185.1"/>
</dbReference>
<name>A0A1X7H1C5_9SPHN</name>
<dbReference type="STRING" id="941907.SAMN06295910_2680"/>
<evidence type="ECO:0000256" key="2">
    <source>
        <dbReference type="ARBA" id="ARBA00022692"/>
    </source>
</evidence>
<feature type="transmembrane region" description="Helical" evidence="5">
    <location>
        <begin position="243"/>
        <end position="262"/>
    </location>
</feature>
<dbReference type="OrthoDB" id="9806785at2"/>
<evidence type="ECO:0000313" key="6">
    <source>
        <dbReference type="EMBL" id="SMF78143.1"/>
    </source>
</evidence>
<evidence type="ECO:0000256" key="1">
    <source>
        <dbReference type="ARBA" id="ARBA00004141"/>
    </source>
</evidence>
<feature type="transmembrane region" description="Helical" evidence="5">
    <location>
        <begin position="101"/>
        <end position="125"/>
    </location>
</feature>
<protein>
    <submittedName>
        <fullName evidence="6">Bile acid:Na+ symporter, BASS family</fullName>
    </submittedName>
</protein>
<evidence type="ECO:0000313" key="7">
    <source>
        <dbReference type="Proteomes" id="UP000192934"/>
    </source>
</evidence>
<keyword evidence="4 5" id="KW-0472">Membrane</keyword>
<dbReference type="Gene3D" id="1.20.1530.20">
    <property type="match status" value="1"/>
</dbReference>
<dbReference type="InterPro" id="IPR002657">
    <property type="entry name" value="BilAc:Na_symport/Acr3"/>
</dbReference>
<keyword evidence="3 5" id="KW-1133">Transmembrane helix</keyword>
<keyword evidence="7" id="KW-1185">Reference proteome</keyword>
<feature type="transmembrane region" description="Helical" evidence="5">
    <location>
        <begin position="268"/>
        <end position="286"/>
    </location>
</feature>
<keyword evidence="2 5" id="KW-0812">Transmembrane</keyword>
<feature type="transmembrane region" description="Helical" evidence="5">
    <location>
        <begin position="211"/>
        <end position="231"/>
    </location>
</feature>
<gene>
    <name evidence="6" type="ORF">SAMN06295910_2680</name>
</gene>
<proteinExistence type="predicted"/>
<dbReference type="Proteomes" id="UP000192934">
    <property type="component" value="Chromosome I"/>
</dbReference>
<dbReference type="EMBL" id="LT840185">
    <property type="protein sequence ID" value="SMF78143.1"/>
    <property type="molecule type" value="Genomic_DNA"/>
</dbReference>
<sequence>MPPETIEFVNTVFVPVGLMLIMFSMGLTLALKDFGLVLGNGRAVGAGLFGQLLVMPLLALAIGIVFRLPPELALGVFILGITPAGTTSNALTFVGKGNVALAVVLTALSSLITVFSIPILLSWALPHFLGDGGGTVPELSIPTTILQLLRITILPMAVGMLVHRLAPGFASRMAHWLRPTSFIVLIGVIVFAVVVSLDMVLANLIQAGPPLWVLNVLAMGTGLLLARLIGVGGRDSMTLAIEVGVHNVTLATFLTLTVLNSLPLAVTQNIYGVVMLVNAMILIRWFRARTAA</sequence>
<feature type="transmembrane region" description="Helical" evidence="5">
    <location>
        <begin position="145"/>
        <end position="162"/>
    </location>
</feature>
<accession>A0A1X7H1C5</accession>
<dbReference type="InterPro" id="IPR004710">
    <property type="entry name" value="Bilac:Na_transpt"/>
</dbReference>